<dbReference type="Proteomes" id="UP000198953">
    <property type="component" value="Unassembled WGS sequence"/>
</dbReference>
<dbReference type="RefSeq" id="WP_055509190.1">
    <property type="nucleotide sequence ID" value="NZ_BBZG01000006.1"/>
</dbReference>
<name>A0A1H8HVP4_9ACTN</name>
<proteinExistence type="predicted"/>
<sequence>MTDHALLDELQHAIDQAFHGRDRVPLREVYVQVSDDVHLPADMMTHLNELPEGEYTRQELMGAINDVIRSRGEQDSIGLLGVPAQRTPVEETPEAERAVENEAPLGFLTQTPPGPDEDNPDFREPGA</sequence>
<protein>
    <submittedName>
        <fullName evidence="2">Uncharacterized protein</fullName>
    </submittedName>
</protein>
<dbReference type="EMBL" id="FOBF01000030">
    <property type="protein sequence ID" value="SEN59966.1"/>
    <property type="molecule type" value="Genomic_DNA"/>
</dbReference>
<gene>
    <name evidence="2" type="ORF">SAMN05660976_07904</name>
</gene>
<dbReference type="OrthoDB" id="3541965at2"/>
<dbReference type="AlphaFoldDB" id="A0A1H8HVP4"/>
<evidence type="ECO:0000256" key="1">
    <source>
        <dbReference type="SAM" id="MobiDB-lite"/>
    </source>
</evidence>
<evidence type="ECO:0000313" key="3">
    <source>
        <dbReference type="Proteomes" id="UP000198953"/>
    </source>
</evidence>
<dbReference type="STRING" id="46177.SAMN05660976_07904"/>
<accession>A0A1H8HVP4</accession>
<evidence type="ECO:0000313" key="2">
    <source>
        <dbReference type="EMBL" id="SEN59966.1"/>
    </source>
</evidence>
<feature type="region of interest" description="Disordered" evidence="1">
    <location>
        <begin position="84"/>
        <end position="127"/>
    </location>
</feature>
<organism evidence="2 3">
    <name type="scientific">Nonomuraea pusilla</name>
    <dbReference type="NCBI Taxonomy" id="46177"/>
    <lineage>
        <taxon>Bacteria</taxon>
        <taxon>Bacillati</taxon>
        <taxon>Actinomycetota</taxon>
        <taxon>Actinomycetes</taxon>
        <taxon>Streptosporangiales</taxon>
        <taxon>Streptosporangiaceae</taxon>
        <taxon>Nonomuraea</taxon>
    </lineage>
</organism>
<keyword evidence="3" id="KW-1185">Reference proteome</keyword>
<reference evidence="2 3" key="1">
    <citation type="submission" date="2016-10" db="EMBL/GenBank/DDBJ databases">
        <authorList>
            <person name="de Groot N.N."/>
        </authorList>
    </citation>
    <scope>NUCLEOTIDE SEQUENCE [LARGE SCALE GENOMIC DNA]</scope>
    <source>
        <strain evidence="2 3">DSM 43357</strain>
    </source>
</reference>